<dbReference type="Proteomes" id="UP000192328">
    <property type="component" value="Unassembled WGS sequence"/>
</dbReference>
<name>A0AC61PML9_9FIRM</name>
<comment type="caution">
    <text evidence="1">The sequence shown here is derived from an EMBL/GenBank/DDBJ whole genome shotgun (WGS) entry which is preliminary data.</text>
</comment>
<evidence type="ECO:0000313" key="2">
    <source>
        <dbReference type="Proteomes" id="UP000192328"/>
    </source>
</evidence>
<organism evidence="1 2">
    <name type="scientific">Aristaeella lactis</name>
    <dbReference type="NCBI Taxonomy" id="3046383"/>
    <lineage>
        <taxon>Bacteria</taxon>
        <taxon>Bacillati</taxon>
        <taxon>Bacillota</taxon>
        <taxon>Clostridia</taxon>
        <taxon>Eubacteriales</taxon>
        <taxon>Aristaeellaceae</taxon>
        <taxon>Aristaeella</taxon>
    </lineage>
</organism>
<protein>
    <submittedName>
        <fullName evidence="1">Uncharacterized protein</fullName>
    </submittedName>
</protein>
<evidence type="ECO:0000313" key="1">
    <source>
        <dbReference type="EMBL" id="SMC68780.1"/>
    </source>
</evidence>
<reference evidence="1" key="1">
    <citation type="submission" date="2017-04" db="EMBL/GenBank/DDBJ databases">
        <authorList>
            <person name="Varghese N."/>
            <person name="Submissions S."/>
        </authorList>
    </citation>
    <scope>NUCLEOTIDE SEQUENCE</scope>
    <source>
        <strain evidence="1">WTE2008</strain>
    </source>
</reference>
<gene>
    <name evidence="1" type="ORF">SAMN06297397_2052</name>
</gene>
<keyword evidence="2" id="KW-1185">Reference proteome</keyword>
<sequence length="408" mass="45929">MKNRFIRMLSILCTIMLMTGLVSVWASAEETAATPTDLAPSQEEEAAVPEEEETAVPEEKAEEEIETPEDKPQVPETEEDEKEENPQVPETEEDGKEEEIKEPEPPVDSVEVIITKSVRLGETWEGVTRDTKLTVLKLDLDKAQTIHLIVEGKNAWANIRKSEQSADNLRKIEANSETKLAVINLEAEAGSYLITIGPVEPNKMAKAKATILDDQGYAAWEASLENSEEEPVEEPEAEKETEPTEEQPEEPETEPAEELTEEPAEEEAGESEEEPAGEPEEELTEEQAGEPEEETTEEANDEDPKEPAEEPEEENEPAEEEPESGRSVDVEIKWDVAYPIVGDTAHFTATLNGYEDVDYTVQWQYSPDKETWYDIPGETDTTMDMVITEENNVVYWRIIVYVEENQEE</sequence>
<accession>A0AC61PML9</accession>
<proteinExistence type="predicted"/>
<dbReference type="EMBL" id="FWXZ01000003">
    <property type="protein sequence ID" value="SMC68780.1"/>
    <property type="molecule type" value="Genomic_DNA"/>
</dbReference>